<evidence type="ECO:0000256" key="18">
    <source>
        <dbReference type="PIRSR" id="PIRSR601508-3"/>
    </source>
</evidence>
<dbReference type="InterPro" id="IPR001320">
    <property type="entry name" value="Iontro_rcpt_C"/>
</dbReference>
<feature type="binding site" evidence="16">
    <location>
        <position position="663"/>
    </location>
    <ligand>
        <name>L-glutamate</name>
        <dbReference type="ChEBI" id="CHEBI:29985"/>
    </ligand>
</feature>
<evidence type="ECO:0000256" key="2">
    <source>
        <dbReference type="ARBA" id="ARBA00008685"/>
    </source>
</evidence>
<evidence type="ECO:0000256" key="3">
    <source>
        <dbReference type="ARBA" id="ARBA00022448"/>
    </source>
</evidence>
<keyword evidence="9 20" id="KW-0472">Membrane</keyword>
<dbReference type="FunFam" id="3.40.190.10:FF:000147">
    <property type="entry name" value="Uncharacterized protein, isoform C"/>
    <property type="match status" value="1"/>
</dbReference>
<evidence type="ECO:0000256" key="14">
    <source>
        <dbReference type="ARBA" id="ARBA00023303"/>
    </source>
</evidence>
<keyword evidence="5 20" id="KW-0812">Transmembrane</keyword>
<dbReference type="GO" id="GO:0035249">
    <property type="term" value="P:synaptic transmission, glutamatergic"/>
    <property type="evidence" value="ECO:0000318"/>
    <property type="project" value="GO_Central"/>
</dbReference>
<dbReference type="Gene3D" id="3.40.190.10">
    <property type="entry name" value="Periplasmic binding protein-like II"/>
    <property type="match status" value="4"/>
</dbReference>
<feature type="binding site" evidence="16">
    <location>
        <position position="712"/>
    </location>
    <ligand>
        <name>L-glutamate</name>
        <dbReference type="ChEBI" id="CHEBI:29985"/>
    </ligand>
</feature>
<feature type="chain" id="PRO_5007299605" description="Glutamate receptor ionotropic, kainate 2-like Protein" evidence="21">
    <location>
        <begin position="19"/>
        <end position="1783"/>
    </location>
</feature>
<keyword evidence="13" id="KW-1071">Ligand-gated ion channel</keyword>
<evidence type="ECO:0000256" key="16">
    <source>
        <dbReference type="PIRSR" id="PIRSR601508-1"/>
    </source>
</evidence>
<dbReference type="SMART" id="SM00918">
    <property type="entry name" value="Lig_chan-Glu_bd"/>
    <property type="match status" value="2"/>
</dbReference>
<feature type="domain" description="Ionotropic glutamate receptor C-terminal" evidence="22">
    <location>
        <begin position="403"/>
        <end position="775"/>
    </location>
</feature>
<dbReference type="SUPFAM" id="SSF53822">
    <property type="entry name" value="Periplasmic binding protein-like I"/>
    <property type="match status" value="2"/>
</dbReference>
<feature type="site" description="Interaction with the cone snail toxin Con-ikot-ikot" evidence="17">
    <location>
        <position position="758"/>
    </location>
</feature>
<dbReference type="PRINTS" id="PR00177">
    <property type="entry name" value="NMDARECEPTOR"/>
</dbReference>
<dbReference type="GO" id="GO:0050804">
    <property type="term" value="P:modulation of chemical synaptic transmission"/>
    <property type="evidence" value="ECO:0000318"/>
    <property type="project" value="GO_Central"/>
</dbReference>
<feature type="disulfide bond" evidence="18">
    <location>
        <begin position="73"/>
        <end position="318"/>
    </location>
</feature>
<dbReference type="InterPro" id="IPR019594">
    <property type="entry name" value="Glu/Gly-bd"/>
</dbReference>
<comment type="subcellular location">
    <subcellularLocation>
        <location evidence="1">Cell membrane</location>
        <topology evidence="1">Multi-pass membrane protein</topology>
    </subcellularLocation>
    <subcellularLocation>
        <location evidence="15">Postsynaptic cell membrane</location>
    </subcellularLocation>
</comment>
<dbReference type="InterPro" id="IPR015683">
    <property type="entry name" value="Ionotropic_Glu_rcpt"/>
</dbReference>
<dbReference type="InterPro" id="IPR001508">
    <property type="entry name" value="Iono_Glu_rcpt_met"/>
</dbReference>
<keyword evidence="10" id="KW-0675">Receptor</keyword>
<dbReference type="Gene3D" id="1.10.287.70">
    <property type="match status" value="2"/>
</dbReference>
<feature type="region of interest" description="Disordered" evidence="19">
    <location>
        <begin position="1740"/>
        <end position="1783"/>
    </location>
</feature>
<dbReference type="InterPro" id="IPR028082">
    <property type="entry name" value="Peripla_BP_I"/>
</dbReference>
<evidence type="ECO:0000256" key="10">
    <source>
        <dbReference type="ARBA" id="ARBA00023170"/>
    </source>
</evidence>
<dbReference type="GO" id="GO:0098839">
    <property type="term" value="C:postsynaptic density membrane"/>
    <property type="evidence" value="ECO:0000318"/>
    <property type="project" value="GO_Central"/>
</dbReference>
<dbReference type="OMA" id="FSEEVWI"/>
<keyword evidence="8" id="KW-0406">Ion transport</keyword>
<feature type="binding site" evidence="16">
    <location>
        <position position="662"/>
    </location>
    <ligand>
        <name>L-glutamate</name>
        <dbReference type="ChEBI" id="CHEBI:29985"/>
    </ligand>
</feature>
<evidence type="ECO:0000256" key="9">
    <source>
        <dbReference type="ARBA" id="ARBA00023136"/>
    </source>
</evidence>
<feature type="transmembrane region" description="Helical" evidence="20">
    <location>
        <begin position="1688"/>
        <end position="1712"/>
    </location>
</feature>
<evidence type="ECO:0000256" key="13">
    <source>
        <dbReference type="ARBA" id="ARBA00023286"/>
    </source>
</evidence>
<dbReference type="EMBL" id="KQ971380">
    <property type="protein sequence ID" value="KYB25025.1"/>
    <property type="molecule type" value="Genomic_DNA"/>
</dbReference>
<dbReference type="PANTHER" id="PTHR18966">
    <property type="entry name" value="IONOTROPIC GLUTAMATE RECEPTOR"/>
    <property type="match status" value="1"/>
</dbReference>
<keyword evidence="6 20" id="KW-1133">Transmembrane helix</keyword>
<proteinExistence type="inferred from homology"/>
<feature type="transmembrane region" description="Helical" evidence="20">
    <location>
        <begin position="1423"/>
        <end position="1441"/>
    </location>
</feature>
<evidence type="ECO:0008006" key="26">
    <source>
        <dbReference type="Google" id="ProtNLM"/>
    </source>
</evidence>
<feature type="binding site" evidence="16">
    <location>
        <position position="489"/>
    </location>
    <ligand>
        <name>L-glutamate</name>
        <dbReference type="ChEBI" id="CHEBI:29985"/>
    </ligand>
</feature>
<keyword evidence="21" id="KW-0732">Signal</keyword>
<feature type="transmembrane region" description="Helical" evidence="20">
    <location>
        <begin position="867"/>
        <end position="890"/>
    </location>
</feature>
<sequence length="1783" mass="201365">MLLLVITISLYFHKFSQAETLKIGAIFDTDDPIKERAFHHAIHQIEPIHGRTIEGLVKNVPPNDPFEAMLAACHLIESGAVAILGPTTHENAHMVQTVCDNKDIPLLDVRSVAHPQNSINFYPLQQILTQIYIKLLEAWNFENFVILYENDDSLIRLAELLKFYGNGHRMVVRQLDKYQNGNYRPTLKEVWRSGATHFVLDCSTDILEEVLHQAQQVGLVTNKQFYIITNLDFHTLDLTSFQYSETNITGMRFIDPDSDEIQNLGLTLYRNDFTNTEFGFIEAWKVNLEMALIIDAVTMFGEVLNRLPKDFAIPSIDCASDKAWTYGTTLTNLVKSVKYPGYTGLIQFDNFGLRSAFGLEIIELKEGGIIKIGNWNYSDGLNINRVYPPDPPPLVEGSLVNRTFIVITCLTEPYGMRRDSEVPLYGNERYEGFGIDLIAELSKKLGFNYTFIIREDKKNGEFDESSGEWTGMIGDVISGKADLAITDLTITSERESAVDFSTTFMSLGISILYQKPKKALPSFFSFADPFSLTVWKLLAAAFFGASIALFILGRISPSEWQNPYPCVEDEFLVNQLSLRNCVWFMVGSLMQQGSEIAPIAFSTRMVAGMWWFFTLIMVSSYTANLAAFLTTESPDLPFKDVFELVQVAEKKGIKFGAKINGSTEKFFLDSKHVDEYQQIYKYMKNHEDEVMVNDNKDGVHKAEHEDYAFFMETTSIEYETQRRCGLTSVGHSLDEKGYGIAMRKNSSYRMALSTAILKLQEEGVLAKLKRKWWEEQRGGGLCPQGEKSTEGTPLNLKNVEGVFCVTIIGTVLSCVLVFVEMAVHTFKKSLRVKKPFKVLLMDEMRFYFRTSAMLKPSVKSRKRKNRLVPCLSTMRCLGLTVFLLIFPNFLGQEQDRKEIFLGGIFTEPPDVDDSVLSDEEAFNFAIDIANREYSDVKFTSVSEESDLRTNGPFDSRLQACSLVNQQALVIFGPKNAEEIDIVQSICDNKDLAHVITRWVYSSADFRSVINFYPHSAYLTSAYFSVLKLWNWKTLTVFYEDNESMLRLGDLLNLAKNEGIIVTVKQLYEGLDETPIYRTTLKEAVRSGQKNFIIDCKIESLEEVLKQAQQVGLMTKDYNFFITNLDLQTINLEPFQYSEANITGIRILDPLNEMFHVKAGAIMRQKPNFNLTKMRTETALLIDAVSVITQVISRKLSIKEMEMTEISCNSPKSSRHGYTIANHVKTSKFDEMTGRIEFDGNGVRSNFDLDVIELTQNGISKIGTWNMSKGLVITPHKDEDIVEDPLSLRNKTFKVITCLTDPYCMLKENSGQLFGNDRFEGFAIDLIHELAQMEGFNYTFIIREDKSNGDKNKVTGEWSGMIGDVMHGVADLAITDLTITAEREEAVDFTSPFMNLGISILAKKPGNAPPSFFSFADPFALDTWIMLALAYIAVSVSFFVLGRICPDEWTNPYPCVEEPEFLINQFSLSNSFWYAVGSLMQQGTELAPIGVPTRMVAGMWWFFVLIMVSSYTASLAAFLANENTITLFTDVESLVQNYEEKGIRMGAKRKGATEGFFRGKDSETYKIIAKYMEEHPDDMVGDNKDGVKLANKETYAFFMESISIEYETQRHCDLQQYGGLLDDKGYGIAMRKNSTYRKTLSTAILKLQSSGQLDNLKRTWWEEKRGGGQCLDSGDDATPALDVRNVEGVFYVTIGGTLCAIVLIFFELFLSLLKISKKYKISMREALNNEKKAFLDFNSNVKPAPKAKSKSGSKSSGESGKSNNNTGAPTYGFIPTITKDTLDE</sequence>
<dbReference type="Gene3D" id="3.40.50.2300">
    <property type="match status" value="4"/>
</dbReference>
<feature type="disulfide bond" evidence="18">
    <location>
        <begin position="724"/>
        <end position="782"/>
    </location>
</feature>
<evidence type="ECO:0000313" key="24">
    <source>
        <dbReference type="EMBL" id="KYB25025.1"/>
    </source>
</evidence>
<feature type="transmembrane region" description="Helical" evidence="20">
    <location>
        <begin position="532"/>
        <end position="552"/>
    </location>
</feature>
<dbReference type="Pfam" id="PF01094">
    <property type="entry name" value="ANF_receptor"/>
    <property type="match status" value="2"/>
</dbReference>
<comment type="similarity">
    <text evidence="2">Belongs to the glutamate-gated ion channel (TC 1.A.10.1) family.</text>
</comment>
<keyword evidence="7" id="KW-0770">Synapse</keyword>
<dbReference type="FunFam" id="3.40.190.10:FF:000178">
    <property type="entry name" value="Glutamate receptor subunit"/>
    <property type="match status" value="1"/>
</dbReference>
<evidence type="ECO:0000256" key="11">
    <source>
        <dbReference type="ARBA" id="ARBA00023180"/>
    </source>
</evidence>
<keyword evidence="18" id="KW-1015">Disulfide bond</keyword>
<feature type="domain" description="Ionotropic glutamate receptor L-glutamate and glycine-binding" evidence="23">
    <location>
        <begin position="1301"/>
        <end position="1366"/>
    </location>
</feature>
<evidence type="ECO:0000259" key="22">
    <source>
        <dbReference type="SMART" id="SM00079"/>
    </source>
</evidence>
<evidence type="ECO:0000256" key="8">
    <source>
        <dbReference type="ARBA" id="ARBA00023065"/>
    </source>
</evidence>
<dbReference type="Proteomes" id="UP000007266">
    <property type="component" value="Linkage group 10"/>
</dbReference>
<dbReference type="GO" id="GO:0005886">
    <property type="term" value="C:plasma membrane"/>
    <property type="evidence" value="ECO:0000318"/>
    <property type="project" value="GO_Central"/>
</dbReference>
<feature type="transmembrane region" description="Helical" evidence="20">
    <location>
        <begin position="1499"/>
        <end position="1519"/>
    </location>
</feature>
<evidence type="ECO:0000256" key="17">
    <source>
        <dbReference type="PIRSR" id="PIRSR601508-2"/>
    </source>
</evidence>
<feature type="binding site" evidence="16">
    <location>
        <position position="494"/>
    </location>
    <ligand>
        <name>L-glutamate</name>
        <dbReference type="ChEBI" id="CHEBI:29985"/>
    </ligand>
</feature>
<dbReference type="GO" id="GO:0008066">
    <property type="term" value="F:glutamate receptor activity"/>
    <property type="evidence" value="ECO:0000318"/>
    <property type="project" value="GO_Central"/>
</dbReference>
<evidence type="ECO:0000256" key="15">
    <source>
        <dbReference type="ARBA" id="ARBA00034100"/>
    </source>
</evidence>
<organism evidence="24 25">
    <name type="scientific">Tribolium castaneum</name>
    <name type="common">Red flour beetle</name>
    <dbReference type="NCBI Taxonomy" id="7070"/>
    <lineage>
        <taxon>Eukaryota</taxon>
        <taxon>Metazoa</taxon>
        <taxon>Ecdysozoa</taxon>
        <taxon>Arthropoda</taxon>
        <taxon>Hexapoda</taxon>
        <taxon>Insecta</taxon>
        <taxon>Pterygota</taxon>
        <taxon>Neoptera</taxon>
        <taxon>Endopterygota</taxon>
        <taxon>Coleoptera</taxon>
        <taxon>Polyphaga</taxon>
        <taxon>Cucujiformia</taxon>
        <taxon>Tenebrionidae</taxon>
        <taxon>Tenebrionidae incertae sedis</taxon>
        <taxon>Tribolium</taxon>
    </lineage>
</organism>
<accession>A0A139WAU0</accession>
<feature type="compositionally biased region" description="Low complexity" evidence="19">
    <location>
        <begin position="1751"/>
        <end position="1761"/>
    </location>
</feature>
<evidence type="ECO:0000256" key="1">
    <source>
        <dbReference type="ARBA" id="ARBA00004651"/>
    </source>
</evidence>
<keyword evidence="11" id="KW-0325">Glycoprotein</keyword>
<keyword evidence="12" id="KW-0628">Postsynaptic cell membrane</keyword>
<dbReference type="GO" id="GO:1904315">
    <property type="term" value="F:transmitter-gated monoatomic ion channel activity involved in regulation of postsynaptic membrane potential"/>
    <property type="evidence" value="ECO:0000318"/>
    <property type="project" value="GO_Central"/>
</dbReference>
<evidence type="ECO:0000256" key="5">
    <source>
        <dbReference type="ARBA" id="ARBA00022692"/>
    </source>
</evidence>
<dbReference type="CDD" id="cd06382">
    <property type="entry name" value="PBP1_iGluR_Kainate"/>
    <property type="match status" value="2"/>
</dbReference>
<evidence type="ECO:0000256" key="19">
    <source>
        <dbReference type="SAM" id="MobiDB-lite"/>
    </source>
</evidence>
<feature type="domain" description="Ionotropic glutamate receptor C-terminal" evidence="22">
    <location>
        <begin position="1291"/>
        <end position="1662"/>
    </location>
</feature>
<name>A0A139WAU0_TRICA</name>
<reference evidence="24 25" key="2">
    <citation type="journal article" date="2010" name="Nucleic Acids Res.">
        <title>BeetleBase in 2010: revisions to provide comprehensive genomic information for Tribolium castaneum.</title>
        <authorList>
            <person name="Kim H.S."/>
            <person name="Murphy T."/>
            <person name="Xia J."/>
            <person name="Caragea D."/>
            <person name="Park Y."/>
            <person name="Beeman R.W."/>
            <person name="Lorenzen M.D."/>
            <person name="Butcher S."/>
            <person name="Manak J.R."/>
            <person name="Brown S.J."/>
        </authorList>
    </citation>
    <scope>GENOME REANNOTATION</scope>
    <source>
        <strain evidence="24 25">Georgia GA2</strain>
    </source>
</reference>
<dbReference type="InParanoid" id="A0A139WAU0"/>
<evidence type="ECO:0000256" key="6">
    <source>
        <dbReference type="ARBA" id="ARBA00022989"/>
    </source>
</evidence>
<dbReference type="Pfam" id="PF00060">
    <property type="entry name" value="Lig_chan"/>
    <property type="match status" value="2"/>
</dbReference>
<evidence type="ECO:0000256" key="20">
    <source>
        <dbReference type="SAM" id="Phobius"/>
    </source>
</evidence>
<evidence type="ECO:0000256" key="7">
    <source>
        <dbReference type="ARBA" id="ARBA00023018"/>
    </source>
</evidence>
<dbReference type="SMART" id="SM00079">
    <property type="entry name" value="PBPe"/>
    <property type="match status" value="2"/>
</dbReference>
<protein>
    <recommendedName>
        <fullName evidence="26">Glutamate receptor ionotropic, kainate 2-like Protein</fullName>
    </recommendedName>
</protein>
<dbReference type="Pfam" id="PF10613">
    <property type="entry name" value="Lig_chan-Glu_bd"/>
    <property type="match status" value="2"/>
</dbReference>
<keyword evidence="25" id="KW-1185">Reference proteome</keyword>
<evidence type="ECO:0000313" key="25">
    <source>
        <dbReference type="Proteomes" id="UP000007266"/>
    </source>
</evidence>
<dbReference type="eggNOG" id="KOG1052">
    <property type="taxonomic scope" value="Eukaryota"/>
</dbReference>
<feature type="transmembrane region" description="Helical" evidence="20">
    <location>
        <begin position="799"/>
        <end position="823"/>
    </location>
</feature>
<gene>
    <name evidence="24" type="primary">AUGUSTUS-3.0.2_31399</name>
    <name evidence="24" type="ORF">TcasGA2_TC031399</name>
</gene>
<dbReference type="CDD" id="cd13714">
    <property type="entry name" value="PBP2_iGluR_Kainate"/>
    <property type="match status" value="2"/>
</dbReference>
<evidence type="ECO:0000259" key="23">
    <source>
        <dbReference type="SMART" id="SM00918"/>
    </source>
</evidence>
<evidence type="ECO:0000256" key="21">
    <source>
        <dbReference type="SAM" id="SignalP"/>
    </source>
</evidence>
<evidence type="ECO:0000256" key="12">
    <source>
        <dbReference type="ARBA" id="ARBA00023257"/>
    </source>
</evidence>
<reference evidence="24 25" key="1">
    <citation type="journal article" date="2008" name="Nature">
        <title>The genome of the model beetle and pest Tribolium castaneum.</title>
        <authorList>
            <consortium name="Tribolium Genome Sequencing Consortium"/>
            <person name="Richards S."/>
            <person name="Gibbs R.A."/>
            <person name="Weinstock G.M."/>
            <person name="Brown S.J."/>
            <person name="Denell R."/>
            <person name="Beeman R.W."/>
            <person name="Gibbs R."/>
            <person name="Beeman R.W."/>
            <person name="Brown S.J."/>
            <person name="Bucher G."/>
            <person name="Friedrich M."/>
            <person name="Grimmelikhuijzen C.J."/>
            <person name="Klingler M."/>
            <person name="Lorenzen M."/>
            <person name="Richards S."/>
            <person name="Roth S."/>
            <person name="Schroder R."/>
            <person name="Tautz D."/>
            <person name="Zdobnov E.M."/>
            <person name="Muzny D."/>
            <person name="Gibbs R.A."/>
            <person name="Weinstock G.M."/>
            <person name="Attaway T."/>
            <person name="Bell S."/>
            <person name="Buhay C.J."/>
            <person name="Chandrabose M.N."/>
            <person name="Chavez D."/>
            <person name="Clerk-Blankenburg K.P."/>
            <person name="Cree A."/>
            <person name="Dao M."/>
            <person name="Davis C."/>
            <person name="Chacko J."/>
            <person name="Dinh H."/>
            <person name="Dugan-Rocha S."/>
            <person name="Fowler G."/>
            <person name="Garner T.T."/>
            <person name="Garnes J."/>
            <person name="Gnirke A."/>
            <person name="Hawes A."/>
            <person name="Hernandez J."/>
            <person name="Hines S."/>
            <person name="Holder M."/>
            <person name="Hume J."/>
            <person name="Jhangiani S.N."/>
            <person name="Joshi V."/>
            <person name="Khan Z.M."/>
            <person name="Jackson L."/>
            <person name="Kovar C."/>
            <person name="Kowis A."/>
            <person name="Lee S."/>
            <person name="Lewis L.R."/>
            <person name="Margolis J."/>
            <person name="Morgan M."/>
            <person name="Nazareth L.V."/>
            <person name="Nguyen N."/>
            <person name="Okwuonu G."/>
            <person name="Parker D."/>
            <person name="Richards S."/>
            <person name="Ruiz S.J."/>
            <person name="Santibanez J."/>
            <person name="Savard J."/>
            <person name="Scherer S.E."/>
            <person name="Schneider B."/>
            <person name="Sodergren E."/>
            <person name="Tautz D."/>
            <person name="Vattahil S."/>
            <person name="Villasana D."/>
            <person name="White C.S."/>
            <person name="Wright R."/>
            <person name="Park Y."/>
            <person name="Beeman R.W."/>
            <person name="Lord J."/>
            <person name="Oppert B."/>
            <person name="Lorenzen M."/>
            <person name="Brown S."/>
            <person name="Wang L."/>
            <person name="Savard J."/>
            <person name="Tautz D."/>
            <person name="Richards S."/>
            <person name="Weinstock G."/>
            <person name="Gibbs R.A."/>
            <person name="Liu Y."/>
            <person name="Worley K."/>
            <person name="Weinstock G."/>
            <person name="Elsik C.G."/>
            <person name="Reese J.T."/>
            <person name="Elhaik E."/>
            <person name="Landan G."/>
            <person name="Graur D."/>
            <person name="Arensburger P."/>
            <person name="Atkinson P."/>
            <person name="Beeman R.W."/>
            <person name="Beidler J."/>
            <person name="Brown S.J."/>
            <person name="Demuth J.P."/>
            <person name="Drury D.W."/>
            <person name="Du Y.Z."/>
            <person name="Fujiwara H."/>
            <person name="Lorenzen M."/>
            <person name="Maselli V."/>
            <person name="Osanai M."/>
            <person name="Park Y."/>
            <person name="Robertson H.M."/>
            <person name="Tu Z."/>
            <person name="Wang J.J."/>
            <person name="Wang S."/>
            <person name="Richards S."/>
            <person name="Song H."/>
            <person name="Zhang L."/>
            <person name="Sodergren E."/>
            <person name="Werner D."/>
            <person name="Stanke M."/>
            <person name="Morgenstern B."/>
            <person name="Solovyev V."/>
            <person name="Kosarev P."/>
            <person name="Brown G."/>
            <person name="Chen H.C."/>
            <person name="Ermolaeva O."/>
            <person name="Hlavina W."/>
            <person name="Kapustin Y."/>
            <person name="Kiryutin B."/>
            <person name="Kitts P."/>
            <person name="Maglott D."/>
            <person name="Pruitt K."/>
            <person name="Sapojnikov V."/>
            <person name="Souvorov A."/>
            <person name="Mackey A.J."/>
            <person name="Waterhouse R.M."/>
            <person name="Wyder S."/>
            <person name="Zdobnov E.M."/>
            <person name="Zdobnov E.M."/>
            <person name="Wyder S."/>
            <person name="Kriventseva E.V."/>
            <person name="Kadowaki T."/>
            <person name="Bork P."/>
            <person name="Aranda M."/>
            <person name="Bao R."/>
            <person name="Beermann A."/>
            <person name="Berns N."/>
            <person name="Bolognesi R."/>
            <person name="Bonneton F."/>
            <person name="Bopp D."/>
            <person name="Brown S.J."/>
            <person name="Bucher G."/>
            <person name="Butts T."/>
            <person name="Chaumot A."/>
            <person name="Denell R.E."/>
            <person name="Ferrier D.E."/>
            <person name="Friedrich M."/>
            <person name="Gordon C.M."/>
            <person name="Jindra M."/>
            <person name="Klingler M."/>
            <person name="Lan Q."/>
            <person name="Lattorff H.M."/>
            <person name="Laudet V."/>
            <person name="von Levetsow C."/>
            <person name="Liu Z."/>
            <person name="Lutz R."/>
            <person name="Lynch J.A."/>
            <person name="da Fonseca R.N."/>
            <person name="Posnien N."/>
            <person name="Reuter R."/>
            <person name="Roth S."/>
            <person name="Savard J."/>
            <person name="Schinko J.B."/>
            <person name="Schmitt C."/>
            <person name="Schoppmeier M."/>
            <person name="Schroder R."/>
            <person name="Shippy T.D."/>
            <person name="Simonnet F."/>
            <person name="Marques-Souza H."/>
            <person name="Tautz D."/>
            <person name="Tomoyasu Y."/>
            <person name="Trauner J."/>
            <person name="Van der Zee M."/>
            <person name="Vervoort M."/>
            <person name="Wittkopp N."/>
            <person name="Wimmer E.A."/>
            <person name="Yang X."/>
            <person name="Jones A.K."/>
            <person name="Sattelle D.B."/>
            <person name="Ebert P.R."/>
            <person name="Nelson D."/>
            <person name="Scott J.G."/>
            <person name="Beeman R.W."/>
            <person name="Muthukrishnan S."/>
            <person name="Kramer K.J."/>
            <person name="Arakane Y."/>
            <person name="Beeman R.W."/>
            <person name="Zhu Q."/>
            <person name="Hogenkamp D."/>
            <person name="Dixit R."/>
            <person name="Oppert B."/>
            <person name="Jiang H."/>
            <person name="Zou Z."/>
            <person name="Marshall J."/>
            <person name="Elpidina E."/>
            <person name="Vinokurov K."/>
            <person name="Oppert C."/>
            <person name="Zou Z."/>
            <person name="Evans J."/>
            <person name="Lu Z."/>
            <person name="Zhao P."/>
            <person name="Sumathipala N."/>
            <person name="Altincicek B."/>
            <person name="Vilcinskas A."/>
            <person name="Williams M."/>
            <person name="Hultmark D."/>
            <person name="Hetru C."/>
            <person name="Jiang H."/>
            <person name="Grimmelikhuijzen C.J."/>
            <person name="Hauser F."/>
            <person name="Cazzamali G."/>
            <person name="Williamson M."/>
            <person name="Park Y."/>
            <person name="Li B."/>
            <person name="Tanaka Y."/>
            <person name="Predel R."/>
            <person name="Neupert S."/>
            <person name="Schachtner J."/>
            <person name="Verleyen P."/>
            <person name="Raible F."/>
            <person name="Bork P."/>
            <person name="Friedrich M."/>
            <person name="Walden K.K."/>
            <person name="Robertson H.M."/>
            <person name="Angeli S."/>
            <person name="Foret S."/>
            <person name="Bucher G."/>
            <person name="Schuetz S."/>
            <person name="Maleszka R."/>
            <person name="Wimmer E.A."/>
            <person name="Beeman R.W."/>
            <person name="Lorenzen M."/>
            <person name="Tomoyasu Y."/>
            <person name="Miller S.C."/>
            <person name="Grossmann D."/>
            <person name="Bucher G."/>
        </authorList>
    </citation>
    <scope>NUCLEOTIDE SEQUENCE [LARGE SCALE GENOMIC DNA]</scope>
    <source>
        <strain evidence="24 25">Georgia GA2</strain>
    </source>
</reference>
<dbReference type="SUPFAM" id="SSF53850">
    <property type="entry name" value="Periplasmic binding protein-like II"/>
    <property type="match status" value="2"/>
</dbReference>
<feature type="domain" description="Ionotropic glutamate receptor L-glutamate and glycine-binding" evidence="23">
    <location>
        <begin position="413"/>
        <end position="478"/>
    </location>
</feature>
<dbReference type="FunFam" id="1.10.287.70:FF:000105">
    <property type="entry name" value="Eye-enriched kainate receptor, isoform A"/>
    <property type="match status" value="2"/>
</dbReference>
<keyword evidence="14" id="KW-0407">Ion channel</keyword>
<dbReference type="InterPro" id="IPR001828">
    <property type="entry name" value="ANF_lig-bd_rcpt"/>
</dbReference>
<feature type="transmembrane region" description="Helical" evidence="20">
    <location>
        <begin position="609"/>
        <end position="629"/>
    </location>
</feature>
<evidence type="ECO:0000256" key="4">
    <source>
        <dbReference type="ARBA" id="ARBA00022475"/>
    </source>
</evidence>
<keyword evidence="4" id="KW-1003">Cell membrane</keyword>
<keyword evidence="3" id="KW-0813">Transport</keyword>
<dbReference type="FunFam" id="3.40.190.10:FF:000747">
    <property type="entry name" value="Uncharacterized protein"/>
    <property type="match status" value="2"/>
</dbReference>
<feature type="signal peptide" evidence="21">
    <location>
        <begin position="1"/>
        <end position="18"/>
    </location>
</feature>